<evidence type="ECO:0000313" key="1">
    <source>
        <dbReference type="EMBL" id="AUV57120.1"/>
    </source>
</evidence>
<dbReference type="Proteomes" id="UP000241856">
    <property type="component" value="Segment"/>
</dbReference>
<sequence>MNLPGLSFDETVYSITWRGNIKFREIPFADWLPPDHKDVICYGGGKVFEAYLSPLSCMMVPSENSTANRAFEPCELDYWLKEVE</sequence>
<proteinExistence type="predicted"/>
<organism evidence="1 2">
    <name type="scientific">Enterobacter phage Ec_L1</name>
    <dbReference type="NCBI Taxonomy" id="2070180"/>
    <lineage>
        <taxon>Viruses</taxon>
        <taxon>Duplodnaviria</taxon>
        <taxon>Heunggongvirae</taxon>
        <taxon>Uroviricota</taxon>
        <taxon>Caudoviricetes</taxon>
        <taxon>Drexlerviridae</taxon>
        <taxon>Eclunavirus</taxon>
        <taxon>Eclunavirus EcL1</taxon>
    </lineage>
</organism>
<accession>A0A2P0W9S9</accession>
<dbReference type="EMBL" id="MG732930">
    <property type="protein sequence ID" value="AUV57120.1"/>
    <property type="molecule type" value="Genomic_DNA"/>
</dbReference>
<gene>
    <name evidence="1" type="ORF">Ec06</name>
</gene>
<name>A0A2P0W9S9_9CAUD</name>
<protein>
    <submittedName>
        <fullName evidence="1">Uncharacterized protein</fullName>
    </submittedName>
</protein>
<keyword evidence="2" id="KW-1185">Reference proteome</keyword>
<evidence type="ECO:0000313" key="2">
    <source>
        <dbReference type="Proteomes" id="UP000241856"/>
    </source>
</evidence>
<dbReference type="OrthoDB" id="18343at10239"/>
<reference evidence="1 2" key="1">
    <citation type="submission" date="2017-12" db="EMBL/GenBank/DDBJ databases">
        <title>Genomic analysis of a novel phage Ec_L1 lytic to Enterobacter cloacae.</title>
        <authorList>
            <person name="Li Z."/>
            <person name="Ren H."/>
            <person name="Xu Y."/>
        </authorList>
    </citation>
    <scope>NUCLEOTIDE SEQUENCE [LARGE SCALE GENOMIC DNA]</scope>
</reference>